<sequence length="239" mass="28006">MKNELKYDEQNITLEKAEAPSRPPLEGRELMAWTIKAMPEITSKINLLLGSITLIPISMILYGYFGGNSTDKYNSYLDTGGILFCGWLFFWRLVFRQKTIYHYRITDQGAEVEHYRHYPKYFGTFFKGLAIVFLIVSLYFISSNPAFIWMMAGAWGVAIIGAKSLLNWKIEKNHETSLPWEQYNFVTVDRKRRIIVTHKKDPDTGFEYYLPKELFDACLSTLKTVLPQHVTYNEKPWKW</sequence>
<dbReference type="Proteomes" id="UP000582981">
    <property type="component" value="Unassembled WGS sequence"/>
</dbReference>
<evidence type="ECO:0000313" key="2">
    <source>
        <dbReference type="EMBL" id="NWB45625.1"/>
    </source>
</evidence>
<feature type="transmembrane region" description="Helical" evidence="1">
    <location>
        <begin position="147"/>
        <end position="166"/>
    </location>
</feature>
<keyword evidence="1" id="KW-0812">Transmembrane</keyword>
<accession>A0A7Y7WA72</accession>
<evidence type="ECO:0000313" key="3">
    <source>
        <dbReference type="Proteomes" id="UP000582981"/>
    </source>
</evidence>
<dbReference type="RefSeq" id="WP_177143346.1">
    <property type="nucleotide sequence ID" value="NZ_JACAPU010000003.1"/>
</dbReference>
<name>A0A7Y7WA72_9PSED</name>
<evidence type="ECO:0000256" key="1">
    <source>
        <dbReference type="SAM" id="Phobius"/>
    </source>
</evidence>
<dbReference type="AlphaFoldDB" id="A0A7Y7WA72"/>
<feature type="transmembrane region" description="Helical" evidence="1">
    <location>
        <begin position="45"/>
        <end position="64"/>
    </location>
</feature>
<protein>
    <submittedName>
        <fullName evidence="2">Permease</fullName>
    </submittedName>
</protein>
<dbReference type="EMBL" id="JACAPU010000003">
    <property type="protein sequence ID" value="NWB45625.1"/>
    <property type="molecule type" value="Genomic_DNA"/>
</dbReference>
<proteinExistence type="predicted"/>
<organism evidence="2 3">
    <name type="scientific">Pseudomonas gingeri</name>
    <dbReference type="NCBI Taxonomy" id="117681"/>
    <lineage>
        <taxon>Bacteria</taxon>
        <taxon>Pseudomonadati</taxon>
        <taxon>Pseudomonadota</taxon>
        <taxon>Gammaproteobacteria</taxon>
        <taxon>Pseudomonadales</taxon>
        <taxon>Pseudomonadaceae</taxon>
        <taxon>Pseudomonas</taxon>
    </lineage>
</organism>
<gene>
    <name evidence="2" type="ORF">HX829_03885</name>
</gene>
<keyword evidence="1" id="KW-1133">Transmembrane helix</keyword>
<feature type="transmembrane region" description="Helical" evidence="1">
    <location>
        <begin position="76"/>
        <end position="95"/>
    </location>
</feature>
<reference evidence="2 3" key="1">
    <citation type="submission" date="2020-04" db="EMBL/GenBank/DDBJ databases">
        <title>Molecular characterization of pseudomonads from Agaricus bisporus reveal novel blotch 2 pathogens in Western Europe.</title>
        <authorList>
            <person name="Taparia T."/>
            <person name="Krijger M."/>
            <person name="Haynes E."/>
            <person name="Elpinstone J.G."/>
            <person name="Noble R."/>
            <person name="Van Der Wolf J."/>
        </authorList>
    </citation>
    <scope>NUCLEOTIDE SEQUENCE [LARGE SCALE GENOMIC DNA]</scope>
    <source>
        <strain evidence="2 3">F1001</strain>
    </source>
</reference>
<feature type="transmembrane region" description="Helical" evidence="1">
    <location>
        <begin position="121"/>
        <end position="141"/>
    </location>
</feature>
<keyword evidence="1" id="KW-0472">Membrane</keyword>
<comment type="caution">
    <text evidence="2">The sequence shown here is derived from an EMBL/GenBank/DDBJ whole genome shotgun (WGS) entry which is preliminary data.</text>
</comment>